<dbReference type="GO" id="GO:0046872">
    <property type="term" value="F:metal ion binding"/>
    <property type="evidence" value="ECO:0007669"/>
    <property type="project" value="UniProtKB-KW"/>
</dbReference>
<dbReference type="InterPro" id="IPR018480">
    <property type="entry name" value="PNAcMuramoyl-5peptid_Trfase_CS"/>
</dbReference>
<dbReference type="InterPro" id="IPR000715">
    <property type="entry name" value="Glycosyl_transferase_4"/>
</dbReference>
<comment type="caution">
    <text evidence="9">The sequence shown here is derived from an EMBL/GenBank/DDBJ whole genome shotgun (WGS) entry which is preliminary data.</text>
</comment>
<dbReference type="GO" id="GO:0016780">
    <property type="term" value="F:phosphotransferase activity, for other substituted phosphate groups"/>
    <property type="evidence" value="ECO:0007669"/>
    <property type="project" value="InterPro"/>
</dbReference>
<evidence type="ECO:0000256" key="7">
    <source>
        <dbReference type="PIRSR" id="PIRSR600715-1"/>
    </source>
</evidence>
<comment type="subcellular location">
    <subcellularLocation>
        <location evidence="1">Cell membrane</location>
        <topology evidence="1">Multi-pass membrane protein</topology>
    </subcellularLocation>
</comment>
<organism evidence="9 10">
    <name type="scientific">Veronia nyctiphanis</name>
    <dbReference type="NCBI Taxonomy" id="1278244"/>
    <lineage>
        <taxon>Bacteria</taxon>
        <taxon>Pseudomonadati</taxon>
        <taxon>Pseudomonadota</taxon>
        <taxon>Gammaproteobacteria</taxon>
        <taxon>Vibrionales</taxon>
        <taxon>Vibrionaceae</taxon>
        <taxon>Veronia</taxon>
    </lineage>
</organism>
<keyword evidence="7" id="KW-0479">Metal-binding</keyword>
<comment type="cofactor">
    <cofactor evidence="7">
        <name>Mg(2+)</name>
        <dbReference type="ChEBI" id="CHEBI:18420"/>
    </cofactor>
</comment>
<feature type="transmembrane region" description="Helical" evidence="8">
    <location>
        <begin position="289"/>
        <end position="309"/>
    </location>
</feature>
<protein>
    <submittedName>
        <fullName evidence="9">Undecaprenyl-phosphate alpha-N-acetylglucosaminyl 1-phosphate transferase</fullName>
    </submittedName>
</protein>
<feature type="transmembrane region" description="Helical" evidence="8">
    <location>
        <begin position="155"/>
        <end position="173"/>
    </location>
</feature>
<feature type="binding site" evidence="7">
    <location>
        <position position="211"/>
    </location>
    <ligand>
        <name>Mg(2+)</name>
        <dbReference type="ChEBI" id="CHEBI:18420"/>
    </ligand>
</feature>
<feature type="transmembrane region" description="Helical" evidence="8">
    <location>
        <begin position="315"/>
        <end position="337"/>
    </location>
</feature>
<reference evidence="9 10" key="1">
    <citation type="submission" date="2017-10" db="EMBL/GenBank/DDBJ databases">
        <title>Nyctiphanis sp. nov., isolated from the stomach of the euphausiid Nyctiphanes simplex (Hansen, 1911) in the Gulf of California.</title>
        <authorList>
            <person name="Gomez-Gil B."/>
            <person name="Aguilar-Mendez M."/>
            <person name="Lopez-Cortes A."/>
            <person name="Gomez-Gutierrez J."/>
            <person name="Roque A."/>
            <person name="Lang E."/>
            <person name="Gonzalez-Castillo A."/>
        </authorList>
    </citation>
    <scope>NUCLEOTIDE SEQUENCE [LARGE SCALE GENOMIC DNA]</scope>
    <source>
        <strain evidence="9 10">CAIM 600</strain>
    </source>
</reference>
<keyword evidence="2" id="KW-1003">Cell membrane</keyword>
<evidence type="ECO:0000256" key="1">
    <source>
        <dbReference type="ARBA" id="ARBA00004651"/>
    </source>
</evidence>
<keyword evidence="10" id="KW-1185">Reference proteome</keyword>
<dbReference type="GO" id="GO:0009103">
    <property type="term" value="P:lipopolysaccharide biosynthetic process"/>
    <property type="evidence" value="ECO:0007669"/>
    <property type="project" value="TreeGrafter"/>
</dbReference>
<evidence type="ECO:0000256" key="4">
    <source>
        <dbReference type="ARBA" id="ARBA00022692"/>
    </source>
</evidence>
<feature type="transmembrane region" description="Helical" evidence="8">
    <location>
        <begin position="179"/>
        <end position="203"/>
    </location>
</feature>
<accession>A0A4Q0YPS0</accession>
<keyword evidence="4 8" id="KW-0812">Transmembrane</keyword>
<dbReference type="RefSeq" id="WP_129122622.1">
    <property type="nucleotide sequence ID" value="NZ_PEIB01000014.1"/>
</dbReference>
<keyword evidence="3 9" id="KW-0808">Transferase</keyword>
<sequence length="346" mass="37389">MLAVLALSMVVSVSAIFILKLFAEQLGLVDLPDSRKQHNQPIPQVGGLAILSSLIAVVLVFPFVYTSHWLLVVSLFSISLLGALDDKFNLDYRLRLSVVSFLALIMIVSGVELKSFGDIVGIGSLSLGVFSAVITICAVLGNVNAFNMIDGIDGLLLSMSLVSLTCLTFVFYSHGSKEHALMCAVLLASLIPCLMANVGMLGTSAKIFMGDSGSMFLGMFIIWMLISASGDNIAAMRPSTALWLIAVPLMDMTAVIISRCLSKKLPFTAGRDHIHHILLQRGMTKTTTLILLTFVAITFALVGLSFEFFDISETLSFSLFVGLFLIYFVTMRASLVVQNLVKSLNS</sequence>
<dbReference type="GO" id="GO:0071555">
    <property type="term" value="P:cell wall organization"/>
    <property type="evidence" value="ECO:0007669"/>
    <property type="project" value="TreeGrafter"/>
</dbReference>
<feature type="transmembrane region" description="Helical" evidence="8">
    <location>
        <begin position="44"/>
        <end position="61"/>
    </location>
</feature>
<name>A0A4Q0YPS0_9GAMM</name>
<dbReference type="PANTHER" id="PTHR22926">
    <property type="entry name" value="PHOSPHO-N-ACETYLMURAMOYL-PENTAPEPTIDE-TRANSFERASE"/>
    <property type="match status" value="1"/>
</dbReference>
<feature type="binding site" evidence="7">
    <location>
        <position position="147"/>
    </location>
    <ligand>
        <name>Mg(2+)</name>
        <dbReference type="ChEBI" id="CHEBI:18420"/>
    </ligand>
</feature>
<dbReference type="EMBL" id="PEIB01000014">
    <property type="protein sequence ID" value="RXJ72982.1"/>
    <property type="molecule type" value="Genomic_DNA"/>
</dbReference>
<evidence type="ECO:0000256" key="8">
    <source>
        <dbReference type="SAM" id="Phobius"/>
    </source>
</evidence>
<feature type="transmembrane region" description="Helical" evidence="8">
    <location>
        <begin position="241"/>
        <end position="261"/>
    </location>
</feature>
<feature type="transmembrane region" description="Helical" evidence="8">
    <location>
        <begin position="6"/>
        <end position="23"/>
    </location>
</feature>
<evidence type="ECO:0000256" key="6">
    <source>
        <dbReference type="ARBA" id="ARBA00023136"/>
    </source>
</evidence>
<evidence type="ECO:0000256" key="5">
    <source>
        <dbReference type="ARBA" id="ARBA00022989"/>
    </source>
</evidence>
<evidence type="ECO:0000313" key="10">
    <source>
        <dbReference type="Proteomes" id="UP000290287"/>
    </source>
</evidence>
<dbReference type="CDD" id="cd06853">
    <property type="entry name" value="GT_WecA_like"/>
    <property type="match status" value="1"/>
</dbReference>
<feature type="transmembrane region" description="Helical" evidence="8">
    <location>
        <begin position="215"/>
        <end position="235"/>
    </location>
</feature>
<proteinExistence type="predicted"/>
<evidence type="ECO:0000256" key="3">
    <source>
        <dbReference type="ARBA" id="ARBA00022679"/>
    </source>
</evidence>
<feature type="transmembrane region" description="Helical" evidence="8">
    <location>
        <begin position="96"/>
        <end position="113"/>
    </location>
</feature>
<dbReference type="GO" id="GO:0044038">
    <property type="term" value="P:cell wall macromolecule biosynthetic process"/>
    <property type="evidence" value="ECO:0007669"/>
    <property type="project" value="TreeGrafter"/>
</dbReference>
<feature type="transmembrane region" description="Helical" evidence="8">
    <location>
        <begin position="119"/>
        <end position="143"/>
    </location>
</feature>
<keyword evidence="7" id="KW-0460">Magnesium</keyword>
<keyword evidence="6 8" id="KW-0472">Membrane</keyword>
<evidence type="ECO:0000256" key="2">
    <source>
        <dbReference type="ARBA" id="ARBA00022475"/>
    </source>
</evidence>
<dbReference type="PROSITE" id="PS01348">
    <property type="entry name" value="MRAY_2"/>
    <property type="match status" value="1"/>
</dbReference>
<dbReference type="AlphaFoldDB" id="A0A4Q0YPS0"/>
<dbReference type="PANTHER" id="PTHR22926:SF3">
    <property type="entry name" value="UNDECAPRENYL-PHOSPHATE ALPHA-N-ACETYLGLUCOSAMINYL 1-PHOSPHATE TRANSFERASE"/>
    <property type="match status" value="1"/>
</dbReference>
<keyword evidence="5 8" id="KW-1133">Transmembrane helix</keyword>
<dbReference type="Proteomes" id="UP000290287">
    <property type="component" value="Unassembled WGS sequence"/>
</dbReference>
<evidence type="ECO:0000313" key="9">
    <source>
        <dbReference type="EMBL" id="RXJ72982.1"/>
    </source>
</evidence>
<dbReference type="Pfam" id="PF00953">
    <property type="entry name" value="Glycos_transf_4"/>
    <property type="match status" value="1"/>
</dbReference>
<dbReference type="OrthoDB" id="9783652at2"/>
<dbReference type="GO" id="GO:0005886">
    <property type="term" value="C:plasma membrane"/>
    <property type="evidence" value="ECO:0007669"/>
    <property type="project" value="UniProtKB-SubCell"/>
</dbReference>
<gene>
    <name evidence="9" type="ORF">CS022_12995</name>
</gene>